<dbReference type="OrthoDB" id="6300212at2"/>
<dbReference type="EMBL" id="PNCJ01000052">
    <property type="protein sequence ID" value="TMP32052.1"/>
    <property type="molecule type" value="Genomic_DNA"/>
</dbReference>
<dbReference type="AlphaFoldDB" id="A0A5S3WU13"/>
<reference evidence="3" key="2">
    <citation type="submission" date="2019-06" db="EMBL/GenBank/DDBJ databases">
        <title>Co-occurence of chitin degradation, pigmentation and bioactivity in marine Pseudoalteromonas.</title>
        <authorList>
            <person name="Sonnenschein E.C."/>
            <person name="Bech P.K."/>
        </authorList>
    </citation>
    <scope>NUCLEOTIDE SEQUENCE [LARGE SCALE GENOMIC DNA]</scope>
    <source>
        <strain evidence="3">S2599</strain>
    </source>
</reference>
<gene>
    <name evidence="2" type="ORF">CWB98_21945</name>
</gene>
<evidence type="ECO:0000313" key="2">
    <source>
        <dbReference type="EMBL" id="TMP32052.1"/>
    </source>
</evidence>
<dbReference type="Proteomes" id="UP000306719">
    <property type="component" value="Unassembled WGS sequence"/>
</dbReference>
<evidence type="ECO:0000313" key="3">
    <source>
        <dbReference type="Proteomes" id="UP000306719"/>
    </source>
</evidence>
<proteinExistence type="predicted"/>
<protein>
    <recommendedName>
        <fullName evidence="1">DUF4124 domain-containing protein</fullName>
    </recommendedName>
</protein>
<accession>A0A5S3WU13</accession>
<feature type="domain" description="DUF4124" evidence="1">
    <location>
        <begin position="20"/>
        <end position="52"/>
    </location>
</feature>
<organism evidence="2 3">
    <name type="scientific">Pseudoalteromonas rubra</name>
    <dbReference type="NCBI Taxonomy" id="43658"/>
    <lineage>
        <taxon>Bacteria</taxon>
        <taxon>Pseudomonadati</taxon>
        <taxon>Pseudomonadota</taxon>
        <taxon>Gammaproteobacteria</taxon>
        <taxon>Alteromonadales</taxon>
        <taxon>Pseudoalteromonadaceae</taxon>
        <taxon>Pseudoalteromonas</taxon>
    </lineage>
</organism>
<reference evidence="2 3" key="1">
    <citation type="submission" date="2018-01" db="EMBL/GenBank/DDBJ databases">
        <authorList>
            <person name="Paulsen S."/>
            <person name="Gram L.K."/>
        </authorList>
    </citation>
    <scope>NUCLEOTIDE SEQUENCE [LARGE SCALE GENOMIC DNA]</scope>
    <source>
        <strain evidence="2 3">S2599</strain>
    </source>
</reference>
<dbReference type="Pfam" id="PF13511">
    <property type="entry name" value="DUF4124"/>
    <property type="match status" value="1"/>
</dbReference>
<sequence>MLYFILRKKEMKVKESIFIMLLFSGFSHAEIFKCVEDGQVKYQDRPCAREEVQLKTNLNSNSVFGKNYYKPCTLETLNDGMRLFVAPHISHKMVCGQPSGVTKEAILKHIPNGRIFPRSPSKNVVFIHWETSRGYKYQMEYFKDDGFIHNAVLFTPDKFKNTTSKYKKSSNDLDSAILSMCKSKWPSEYRQQEYCVKKQTEAAMRVGARLNDYQEGSVERNISDKCIAKWKKGLGLLSIDYRQVDYCIKKEIESYYNLK</sequence>
<dbReference type="InterPro" id="IPR025392">
    <property type="entry name" value="DUF4124"/>
</dbReference>
<name>A0A5S3WU13_9GAMM</name>
<evidence type="ECO:0000259" key="1">
    <source>
        <dbReference type="Pfam" id="PF13511"/>
    </source>
</evidence>
<comment type="caution">
    <text evidence="2">The sequence shown here is derived from an EMBL/GenBank/DDBJ whole genome shotgun (WGS) entry which is preliminary data.</text>
</comment>